<evidence type="ECO:0000313" key="2">
    <source>
        <dbReference type="EMBL" id="ART79763.1"/>
    </source>
</evidence>
<dbReference type="Gene3D" id="3.40.140.10">
    <property type="entry name" value="Cytidine Deaminase, domain 2"/>
    <property type="match status" value="1"/>
</dbReference>
<name>A0A1Y0CWN5_9GAMM</name>
<organism evidence="2 3">
    <name type="scientific">Oceanisphaera avium</name>
    <dbReference type="NCBI Taxonomy" id="1903694"/>
    <lineage>
        <taxon>Bacteria</taxon>
        <taxon>Pseudomonadati</taxon>
        <taxon>Pseudomonadota</taxon>
        <taxon>Gammaproteobacteria</taxon>
        <taxon>Aeromonadales</taxon>
        <taxon>Aeromonadaceae</taxon>
        <taxon>Oceanisphaera</taxon>
    </lineage>
</organism>
<evidence type="ECO:0000259" key="1">
    <source>
        <dbReference type="PROSITE" id="PS51747"/>
    </source>
</evidence>
<dbReference type="GO" id="GO:0052717">
    <property type="term" value="F:tRNA-specific adenosine-34 deaminase activity"/>
    <property type="evidence" value="ECO:0007669"/>
    <property type="project" value="UniProtKB-EC"/>
</dbReference>
<dbReference type="Pfam" id="PF00383">
    <property type="entry name" value="dCMP_cyt_deam_1"/>
    <property type="match status" value="1"/>
</dbReference>
<dbReference type="AlphaFoldDB" id="A0A1Y0CWN5"/>
<dbReference type="GO" id="GO:0002100">
    <property type="term" value="P:tRNA wobble adenosine to inosine editing"/>
    <property type="evidence" value="ECO:0007669"/>
    <property type="project" value="InterPro"/>
</dbReference>
<dbReference type="PANTHER" id="PTHR11079">
    <property type="entry name" value="CYTOSINE DEAMINASE FAMILY MEMBER"/>
    <property type="match status" value="1"/>
</dbReference>
<dbReference type="KEGG" id="ocm:CBP12_06020"/>
<dbReference type="GO" id="GO:0046872">
    <property type="term" value="F:metal ion binding"/>
    <property type="evidence" value="ECO:0007669"/>
    <property type="project" value="UniProtKB-KW"/>
</dbReference>
<keyword evidence="3" id="KW-1185">Reference proteome</keyword>
<proteinExistence type="predicted"/>
<sequence length="160" mass="17607">MTISEQDLRYLRRCVALAEESLTEGDQPFGSVLVSAQGAVLAEDHNQIHTNATFHPELTLAQWAAEHLSETERAQTTMYTSGEHCPMCAAAHAWAGLGRVVYICSAKQFATWCAEWGVPPSPVKALSINEVAPDIKVQGPVLELMEQVKALHKRYFGITE</sequence>
<dbReference type="SUPFAM" id="SSF53927">
    <property type="entry name" value="Cytidine deaminase-like"/>
    <property type="match status" value="1"/>
</dbReference>
<feature type="domain" description="CMP/dCMP-type deaminase" evidence="1">
    <location>
        <begin position="5"/>
        <end position="113"/>
    </location>
</feature>
<accession>A0A1Y0CWN5</accession>
<dbReference type="RefSeq" id="WP_086963638.1">
    <property type="nucleotide sequence ID" value="NZ_CP021376.1"/>
</dbReference>
<reference evidence="3" key="1">
    <citation type="submission" date="2017-05" db="EMBL/GenBank/DDBJ databases">
        <authorList>
            <person name="Sung H."/>
        </authorList>
    </citation>
    <scope>NUCLEOTIDE SEQUENCE [LARGE SCALE GENOMIC DNA]</scope>
    <source>
        <strain evidence="3">AMac2203</strain>
    </source>
</reference>
<dbReference type="InterPro" id="IPR016193">
    <property type="entry name" value="Cytidine_deaminase-like"/>
</dbReference>
<dbReference type="CDD" id="cd01285">
    <property type="entry name" value="nucleoside_deaminase"/>
    <property type="match status" value="1"/>
</dbReference>
<evidence type="ECO:0000313" key="3">
    <source>
        <dbReference type="Proteomes" id="UP000243793"/>
    </source>
</evidence>
<dbReference type="PROSITE" id="PS51747">
    <property type="entry name" value="CYT_DCMP_DEAMINASES_2"/>
    <property type="match status" value="1"/>
</dbReference>
<dbReference type="Proteomes" id="UP000243793">
    <property type="component" value="Chromosome"/>
</dbReference>
<dbReference type="OrthoDB" id="9802676at2"/>
<dbReference type="InterPro" id="IPR002125">
    <property type="entry name" value="CMP_dCMP_dom"/>
</dbReference>
<dbReference type="PANTHER" id="PTHR11079:SF179">
    <property type="entry name" value="TRNA(ADENINE(34)) DEAMINASE, CHLOROPLASTIC"/>
    <property type="match status" value="1"/>
</dbReference>
<protein>
    <submittedName>
        <fullName evidence="2">tRNA-specific adenosine deaminase</fullName>
    </submittedName>
</protein>
<gene>
    <name evidence="2" type="ORF">CBP12_06020</name>
</gene>
<dbReference type="EMBL" id="CP021376">
    <property type="protein sequence ID" value="ART79763.1"/>
    <property type="molecule type" value="Genomic_DNA"/>
</dbReference>